<dbReference type="InterPro" id="IPR045074">
    <property type="entry name" value="GST_C_Tau"/>
</dbReference>
<dbReference type="Gene3D" id="3.40.30.10">
    <property type="entry name" value="Glutaredoxin"/>
    <property type="match status" value="1"/>
</dbReference>
<sequence>MAEHQLKEVKLHGSATSGFCMMVHYALKLKGIAYDYSEEDLKNKSEALLHLNPVHKKVPHLIVDGKPIAESFVILQFIDDAWQNPPYLLPQNDPFKRTKLRFWGDFVYQKLVPLTYAIRSSEGYAKKKAAEEFMAHLITMENGVREELWSEGPFVNGDEPGLLDVIMGSCYRGLRYLEDAQGVKLVEKEKTPLLCSSMDAFLELDAIKERTIYLQECMQAFKERKSKA</sequence>
<dbReference type="InterPro" id="IPR045073">
    <property type="entry name" value="Omega/Tau-like"/>
</dbReference>
<dbReference type="PANTHER" id="PTHR11260:SF676">
    <property type="entry name" value="GLUTATHIONE S-TRANSFERASE U8"/>
    <property type="match status" value="1"/>
</dbReference>
<dbReference type="CDD" id="cd03185">
    <property type="entry name" value="GST_C_Tau"/>
    <property type="match status" value="1"/>
</dbReference>
<protein>
    <recommendedName>
        <fullName evidence="1">Glutathione S-transferase</fullName>
        <ecNumber evidence="1">2.5.1.18</ecNumber>
    </recommendedName>
</protein>
<comment type="catalytic activity">
    <reaction evidence="1">
        <text>RX + glutathione = an S-substituted glutathione + a halide anion + H(+)</text>
        <dbReference type="Rhea" id="RHEA:16437"/>
        <dbReference type="ChEBI" id="CHEBI:15378"/>
        <dbReference type="ChEBI" id="CHEBI:16042"/>
        <dbReference type="ChEBI" id="CHEBI:17792"/>
        <dbReference type="ChEBI" id="CHEBI:57925"/>
        <dbReference type="ChEBI" id="CHEBI:90779"/>
        <dbReference type="EC" id="2.5.1.18"/>
    </reaction>
</comment>
<proteinExistence type="inferred from homology"/>
<dbReference type="SUPFAM" id="SSF52833">
    <property type="entry name" value="Thioredoxin-like"/>
    <property type="match status" value="1"/>
</dbReference>
<comment type="function">
    <text evidence="1">Is involved in the conjugation of reduced glutathione to a wide number of exogenous and endogenous hydrophobic electrophiles.</text>
</comment>
<dbReference type="SFLD" id="SFLDG01152">
    <property type="entry name" value="Main.3:_Omega-_and_Tau-like"/>
    <property type="match status" value="1"/>
</dbReference>
<keyword evidence="4" id="KW-1185">Reference proteome</keyword>
<organism evidence="3 4">
    <name type="scientific">Canna indica</name>
    <name type="common">Indian-shot</name>
    <dbReference type="NCBI Taxonomy" id="4628"/>
    <lineage>
        <taxon>Eukaryota</taxon>
        <taxon>Viridiplantae</taxon>
        <taxon>Streptophyta</taxon>
        <taxon>Embryophyta</taxon>
        <taxon>Tracheophyta</taxon>
        <taxon>Spermatophyta</taxon>
        <taxon>Magnoliopsida</taxon>
        <taxon>Liliopsida</taxon>
        <taxon>Zingiberales</taxon>
        <taxon>Cannaceae</taxon>
        <taxon>Canna</taxon>
    </lineage>
</organism>
<comment type="subcellular location">
    <subcellularLocation>
        <location evidence="1">Cytoplasm</location>
        <location evidence="1">Cytosol</location>
    </subcellularLocation>
</comment>
<dbReference type="CDD" id="cd03058">
    <property type="entry name" value="GST_N_Tau"/>
    <property type="match status" value="1"/>
</dbReference>
<dbReference type="EMBL" id="CP136893">
    <property type="protein sequence ID" value="WOL05537.1"/>
    <property type="molecule type" value="Genomic_DNA"/>
</dbReference>
<dbReference type="Proteomes" id="UP001327560">
    <property type="component" value="Chromosome 4"/>
</dbReference>
<evidence type="ECO:0000313" key="4">
    <source>
        <dbReference type="Proteomes" id="UP001327560"/>
    </source>
</evidence>
<dbReference type="InterPro" id="IPR004045">
    <property type="entry name" value="Glutathione_S-Trfase_N"/>
</dbReference>
<dbReference type="AlphaFoldDB" id="A0AAQ3KG05"/>
<dbReference type="InterPro" id="IPR036249">
    <property type="entry name" value="Thioredoxin-like_sf"/>
</dbReference>
<evidence type="ECO:0000259" key="2">
    <source>
        <dbReference type="PROSITE" id="PS50404"/>
    </source>
</evidence>
<dbReference type="SFLD" id="SFLDS00019">
    <property type="entry name" value="Glutathione_Transferase_(cytos"/>
    <property type="match status" value="1"/>
</dbReference>
<dbReference type="Pfam" id="PF02798">
    <property type="entry name" value="GST_N"/>
    <property type="match status" value="1"/>
</dbReference>
<evidence type="ECO:0000256" key="1">
    <source>
        <dbReference type="RuleBase" id="RU369102"/>
    </source>
</evidence>
<keyword evidence="1" id="KW-0963">Cytoplasm</keyword>
<feature type="domain" description="GST N-terminal" evidence="2">
    <location>
        <begin position="7"/>
        <end position="86"/>
    </location>
</feature>
<dbReference type="PROSITE" id="PS50404">
    <property type="entry name" value="GST_NTER"/>
    <property type="match status" value="1"/>
</dbReference>
<dbReference type="GO" id="GO:0006749">
    <property type="term" value="P:glutathione metabolic process"/>
    <property type="evidence" value="ECO:0007669"/>
    <property type="project" value="InterPro"/>
</dbReference>
<dbReference type="PANTHER" id="PTHR11260">
    <property type="entry name" value="GLUTATHIONE S-TRANSFERASE, GST, SUPERFAMILY, GST DOMAIN CONTAINING"/>
    <property type="match status" value="1"/>
</dbReference>
<reference evidence="3 4" key="1">
    <citation type="submission" date="2023-10" db="EMBL/GenBank/DDBJ databases">
        <title>Chromosome-scale genome assembly provides insights into flower coloration mechanisms of Canna indica.</title>
        <authorList>
            <person name="Li C."/>
        </authorList>
    </citation>
    <scope>NUCLEOTIDE SEQUENCE [LARGE SCALE GENOMIC DNA]</scope>
    <source>
        <tissue evidence="3">Flower</tissue>
    </source>
</reference>
<dbReference type="GO" id="GO:0005829">
    <property type="term" value="C:cytosol"/>
    <property type="evidence" value="ECO:0007669"/>
    <property type="project" value="UniProtKB-SubCell"/>
</dbReference>
<dbReference type="EC" id="2.5.1.18" evidence="1"/>
<dbReference type="Gene3D" id="1.20.1050.10">
    <property type="match status" value="1"/>
</dbReference>
<keyword evidence="1" id="KW-0808">Transferase</keyword>
<dbReference type="InterPro" id="IPR040079">
    <property type="entry name" value="Glutathione_S-Trfase"/>
</dbReference>
<comment type="similarity">
    <text evidence="1">Belongs to the GST superfamily.</text>
</comment>
<accession>A0AAQ3KG05</accession>
<dbReference type="InterPro" id="IPR036282">
    <property type="entry name" value="Glutathione-S-Trfase_C_sf"/>
</dbReference>
<gene>
    <name evidence="3" type="ORF">Cni_G14266</name>
</gene>
<dbReference type="SFLD" id="SFLDG00358">
    <property type="entry name" value="Main_(cytGST)"/>
    <property type="match status" value="1"/>
</dbReference>
<evidence type="ECO:0000313" key="3">
    <source>
        <dbReference type="EMBL" id="WOL05537.1"/>
    </source>
</evidence>
<name>A0AAQ3KG05_9LILI</name>
<dbReference type="GO" id="GO:0004364">
    <property type="term" value="F:glutathione transferase activity"/>
    <property type="evidence" value="ECO:0007669"/>
    <property type="project" value="UniProtKB-UniRule"/>
</dbReference>
<dbReference type="SUPFAM" id="SSF47616">
    <property type="entry name" value="GST C-terminal domain-like"/>
    <property type="match status" value="1"/>
</dbReference>